<dbReference type="RefSeq" id="XP_062792440.1">
    <property type="nucleotide sequence ID" value="XM_062936389.1"/>
</dbReference>
<dbReference type="EMBL" id="CP141886">
    <property type="protein sequence ID" value="WRT67700.1"/>
    <property type="molecule type" value="Genomic_DNA"/>
</dbReference>
<evidence type="ECO:0000313" key="2">
    <source>
        <dbReference type="EMBL" id="WRT67700.1"/>
    </source>
</evidence>
<name>A0ABZ1D2R5_9TREE</name>
<proteinExistence type="predicted"/>
<evidence type="ECO:0000313" key="3">
    <source>
        <dbReference type="Proteomes" id="UP001329825"/>
    </source>
</evidence>
<feature type="region of interest" description="Disordered" evidence="1">
    <location>
        <begin position="1"/>
        <end position="23"/>
    </location>
</feature>
<evidence type="ECO:0000256" key="1">
    <source>
        <dbReference type="SAM" id="MobiDB-lite"/>
    </source>
</evidence>
<reference evidence="2 3" key="1">
    <citation type="submission" date="2024-01" db="EMBL/GenBank/DDBJ databases">
        <title>Comparative genomics of Cryptococcus and Kwoniella reveals pathogenesis evolution and contrasting modes of karyotype evolution via chromosome fusion or intercentromeric recombination.</title>
        <authorList>
            <person name="Coelho M.A."/>
            <person name="David-Palma M."/>
            <person name="Shea T."/>
            <person name="Bowers K."/>
            <person name="McGinley-Smith S."/>
            <person name="Mohammad A.W."/>
            <person name="Gnirke A."/>
            <person name="Yurkov A.M."/>
            <person name="Nowrousian M."/>
            <person name="Sun S."/>
            <person name="Cuomo C.A."/>
            <person name="Heitman J."/>
        </authorList>
    </citation>
    <scope>NUCLEOTIDE SEQUENCE [LARGE SCALE GENOMIC DNA]</scope>
    <source>
        <strain evidence="2">CBS 11374</strain>
    </source>
</reference>
<organism evidence="2 3">
    <name type="scientific">Kwoniella shivajii</name>
    <dbReference type="NCBI Taxonomy" id="564305"/>
    <lineage>
        <taxon>Eukaryota</taxon>
        <taxon>Fungi</taxon>
        <taxon>Dikarya</taxon>
        <taxon>Basidiomycota</taxon>
        <taxon>Agaricomycotina</taxon>
        <taxon>Tremellomycetes</taxon>
        <taxon>Tremellales</taxon>
        <taxon>Cryptococcaceae</taxon>
        <taxon>Kwoniella</taxon>
    </lineage>
</organism>
<dbReference type="GeneID" id="87956803"/>
<dbReference type="Proteomes" id="UP001329825">
    <property type="component" value="Chromosome 6"/>
</dbReference>
<accession>A0ABZ1D2R5</accession>
<keyword evidence="3" id="KW-1185">Reference proteome</keyword>
<protein>
    <submittedName>
        <fullName evidence="2">Uncharacterized protein</fullName>
    </submittedName>
</protein>
<sequence length="114" mass="12645">MLTMSNARLPSLNPSTPTELTLSPLSVSQPVHSILKVFTSSDPDRSSPIAIFVPPSPSITTTTPPIKCTRHEQRTRPFPAFVNFNFHIDLNYTSLYSPNQCHNHLPAKYDTPNG</sequence>
<gene>
    <name evidence="2" type="ORF">IL334_004672</name>
</gene>